<organism evidence="1 2">
    <name type="scientific">Dipteronia dyeriana</name>
    <dbReference type="NCBI Taxonomy" id="168575"/>
    <lineage>
        <taxon>Eukaryota</taxon>
        <taxon>Viridiplantae</taxon>
        <taxon>Streptophyta</taxon>
        <taxon>Embryophyta</taxon>
        <taxon>Tracheophyta</taxon>
        <taxon>Spermatophyta</taxon>
        <taxon>Magnoliopsida</taxon>
        <taxon>eudicotyledons</taxon>
        <taxon>Gunneridae</taxon>
        <taxon>Pentapetalae</taxon>
        <taxon>rosids</taxon>
        <taxon>malvids</taxon>
        <taxon>Sapindales</taxon>
        <taxon>Sapindaceae</taxon>
        <taxon>Hippocastanoideae</taxon>
        <taxon>Acereae</taxon>
        <taxon>Dipteronia</taxon>
    </lineage>
</organism>
<keyword evidence="2" id="KW-1185">Reference proteome</keyword>
<protein>
    <submittedName>
        <fullName evidence="1">Uncharacterized protein</fullName>
    </submittedName>
</protein>
<dbReference type="EMBL" id="JANJYI010000007">
    <property type="protein sequence ID" value="KAK2642206.1"/>
    <property type="molecule type" value="Genomic_DNA"/>
</dbReference>
<evidence type="ECO:0000313" key="2">
    <source>
        <dbReference type="Proteomes" id="UP001280121"/>
    </source>
</evidence>
<dbReference type="Proteomes" id="UP001280121">
    <property type="component" value="Unassembled WGS sequence"/>
</dbReference>
<dbReference type="AlphaFoldDB" id="A0AAD9TU21"/>
<gene>
    <name evidence="1" type="ORF">Ddye_023969</name>
</gene>
<sequence>MANIDLSTSTALAPVKLSSSVSLPPFVRRTQSNKIQNLVEYTHILESTQIDETSLPLLNPYTIFERNKSLARRIDFLVHHRSPLVKEYVKSTTLDNCLVPATAAE</sequence>
<name>A0AAD9TU21_9ROSI</name>
<proteinExistence type="predicted"/>
<evidence type="ECO:0000313" key="1">
    <source>
        <dbReference type="EMBL" id="KAK2642206.1"/>
    </source>
</evidence>
<reference evidence="1" key="1">
    <citation type="journal article" date="2023" name="Plant J.">
        <title>Genome sequences and population genomics provide insights into the demographic history, inbreeding, and mutation load of two 'living fossil' tree species of Dipteronia.</title>
        <authorList>
            <person name="Feng Y."/>
            <person name="Comes H.P."/>
            <person name="Chen J."/>
            <person name="Zhu S."/>
            <person name="Lu R."/>
            <person name="Zhang X."/>
            <person name="Li P."/>
            <person name="Qiu J."/>
            <person name="Olsen K.M."/>
            <person name="Qiu Y."/>
        </authorList>
    </citation>
    <scope>NUCLEOTIDE SEQUENCE</scope>
    <source>
        <strain evidence="1">KIB01</strain>
    </source>
</reference>
<comment type="caution">
    <text evidence="1">The sequence shown here is derived from an EMBL/GenBank/DDBJ whole genome shotgun (WGS) entry which is preliminary data.</text>
</comment>
<accession>A0AAD9TU21</accession>